<reference evidence="1" key="1">
    <citation type="submission" date="2018-05" db="EMBL/GenBank/DDBJ databases">
        <title>Draft genome of Mucuna pruriens seed.</title>
        <authorList>
            <person name="Nnadi N.E."/>
            <person name="Vos R."/>
            <person name="Hasami M.H."/>
            <person name="Devisetty U.K."/>
            <person name="Aguiy J.C."/>
        </authorList>
    </citation>
    <scope>NUCLEOTIDE SEQUENCE [LARGE SCALE GENOMIC DNA]</scope>
    <source>
        <strain evidence="1">JCA_2017</strain>
    </source>
</reference>
<name>A0A371IGJ6_MUCPR</name>
<proteinExistence type="predicted"/>
<accession>A0A371IGJ6</accession>
<gene>
    <name evidence="1" type="ORF">CR513_00868</name>
</gene>
<sequence length="155" mass="17719">MSILKQSLAKEFEVKDLGLFWYFPIMEVARSKKGILGDVQDGILVDLSRYPRPLGKFIYLSHTCPDISSARSTVSQFMHCPYGEQIENSLIPKGTSRKKVSSLGKLKKKELRYILMMIGLKINIRILHLPMGKSCVTWRSKKQNVVTRMKLSSNQ</sequence>
<feature type="non-terminal residue" evidence="1">
    <location>
        <position position="1"/>
    </location>
</feature>
<dbReference type="Proteomes" id="UP000257109">
    <property type="component" value="Unassembled WGS sequence"/>
</dbReference>
<keyword evidence="2" id="KW-1185">Reference proteome</keyword>
<evidence type="ECO:0000313" key="2">
    <source>
        <dbReference type="Proteomes" id="UP000257109"/>
    </source>
</evidence>
<organism evidence="1 2">
    <name type="scientific">Mucuna pruriens</name>
    <name type="common">Velvet bean</name>
    <name type="synonym">Dolichos pruriens</name>
    <dbReference type="NCBI Taxonomy" id="157652"/>
    <lineage>
        <taxon>Eukaryota</taxon>
        <taxon>Viridiplantae</taxon>
        <taxon>Streptophyta</taxon>
        <taxon>Embryophyta</taxon>
        <taxon>Tracheophyta</taxon>
        <taxon>Spermatophyta</taxon>
        <taxon>Magnoliopsida</taxon>
        <taxon>eudicotyledons</taxon>
        <taxon>Gunneridae</taxon>
        <taxon>Pentapetalae</taxon>
        <taxon>rosids</taxon>
        <taxon>fabids</taxon>
        <taxon>Fabales</taxon>
        <taxon>Fabaceae</taxon>
        <taxon>Papilionoideae</taxon>
        <taxon>50 kb inversion clade</taxon>
        <taxon>NPAAA clade</taxon>
        <taxon>indigoferoid/millettioid clade</taxon>
        <taxon>Phaseoleae</taxon>
        <taxon>Mucuna</taxon>
    </lineage>
</organism>
<evidence type="ECO:0000313" key="1">
    <source>
        <dbReference type="EMBL" id="RDY14118.1"/>
    </source>
</evidence>
<protein>
    <submittedName>
        <fullName evidence="1">Uncharacterized protein</fullName>
    </submittedName>
</protein>
<comment type="caution">
    <text evidence="1">The sequence shown here is derived from an EMBL/GenBank/DDBJ whole genome shotgun (WGS) entry which is preliminary data.</text>
</comment>
<dbReference type="EMBL" id="QJKJ01000128">
    <property type="protein sequence ID" value="RDY14118.1"/>
    <property type="molecule type" value="Genomic_DNA"/>
</dbReference>
<dbReference type="AlphaFoldDB" id="A0A371IGJ6"/>